<evidence type="ECO:0000256" key="1">
    <source>
        <dbReference type="ARBA" id="ARBA00000707"/>
    </source>
</evidence>
<dbReference type="InterPro" id="IPR029071">
    <property type="entry name" value="Ubiquitin-like_domsf"/>
</dbReference>
<reference evidence="11" key="1">
    <citation type="submission" date="2022-08" db="EMBL/GenBank/DDBJ databases">
        <title>Novel sulfate-reducing endosymbionts in the free-living metamonad Anaeramoeba.</title>
        <authorList>
            <person name="Jerlstrom-Hultqvist J."/>
            <person name="Cepicka I."/>
            <person name="Gallot-Lavallee L."/>
            <person name="Salas-Leiva D."/>
            <person name="Curtis B.A."/>
            <person name="Zahonova K."/>
            <person name="Pipaliya S."/>
            <person name="Dacks J."/>
            <person name="Roger A.J."/>
        </authorList>
    </citation>
    <scope>NUCLEOTIDE SEQUENCE</scope>
    <source>
        <strain evidence="11">Schooner1</strain>
    </source>
</reference>
<dbReference type="PANTHER" id="PTHR21646">
    <property type="entry name" value="UBIQUITIN CARBOXYL-TERMINAL HYDROLASE"/>
    <property type="match status" value="1"/>
</dbReference>
<dbReference type="SMART" id="SM00695">
    <property type="entry name" value="DUSP"/>
    <property type="match status" value="1"/>
</dbReference>
<feature type="domain" description="USP" evidence="9">
    <location>
        <begin position="281"/>
        <end position="945"/>
    </location>
</feature>
<dbReference type="EMBL" id="JAOAOG010000231">
    <property type="protein sequence ID" value="KAJ6238880.1"/>
    <property type="molecule type" value="Genomic_DNA"/>
</dbReference>
<organism evidence="11 12">
    <name type="scientific">Anaeramoeba flamelloides</name>
    <dbReference type="NCBI Taxonomy" id="1746091"/>
    <lineage>
        <taxon>Eukaryota</taxon>
        <taxon>Metamonada</taxon>
        <taxon>Anaeramoebidae</taxon>
        <taxon>Anaeramoeba</taxon>
    </lineage>
</organism>
<dbReference type="SUPFAM" id="SSF54236">
    <property type="entry name" value="Ubiquitin-like"/>
    <property type="match status" value="1"/>
</dbReference>
<dbReference type="PROSITE" id="PS51283">
    <property type="entry name" value="DUSP"/>
    <property type="match status" value="1"/>
</dbReference>
<sequence length="955" mass="111953">MEINLHKFHFLNTLAHNEEINSLSIKQQREIIRQCEKKHSKLIANEFWCLVEISWYKKWQLYSEQQDLDESDLKYPKPGFIDNSPLLDNKNELRKGILENRDYTLIHENTWDLLFKIYGGNKKIRKRVIEVGPNNKKIVEIHLLRINYTTKVGGSKGILNIRRNSKLSRIWELLSKKIKTPVKDIKLYFLDSQIKSEEIEYSKDTTLYDSKLQDNDHLLVETNSNKSTNSRKRIPLQSNNASEISNDKAMKTEKKKRHRYPTRNQINSVWKTTKPEERGLTGLSNLGNTCFMNSGLQCLLNTIPVRNYFLSGRYLKEINETNPIGSGGKLSHSFADLMKLYWAGESSVITPRNLKYVIGRFAPQFSGYAQQDSQELISFLLDGLHEDLNRIIKKPSTSDIDGKNCKDLNSLATNSWVNYKKRNDSFFVDHFQGLLRNRLICPICKVVSFKFDPLMYLTIPLPSTREFHLDITLVPYDRRKPLLIYHISINKSQGLEGVLNKISMLSSIEAENLKLIEIYRSGIFQEFLQNHDLDKIRQNDIIAAYELYPLKNTIEETYIPVNFELFEINKSHRFGWPVFIKLPLTEINSNVIYSLCLEKIKEIYSDFESNIENIQDDGGSDEEWGGETCKVDDNRKDITNNKKKIENKNKNEYEKENEKERGKEKEKGIEIETENGNENGNGNGNGNEKKNKEQKIKNFGFEYKKKTPYFVVTMSKYDHRSRQEIEIIKPNTKIEIRQRMRLSIRINPYLIPRIPNMCKQFEMVQKHSSYLKHYEKINSTKTNGTKSNGTNSKNTRITLDDCLKTFLEQEKLNQQNMWYCPDCKKHVCAWIKYDIWKLPEILIIHLKRFSETKFSRKKIAKFVNFPEVLDMEKYILSPKNNCGYKYELYAISNHYGGVGSGHYTATLKNETTNKWFNFNDSSVTEIDSLKNIITQNAYVLFYRRKKQLQTKSHEK</sequence>
<accession>A0ABQ8Y2T7</accession>
<comment type="catalytic activity">
    <reaction evidence="1 7">
        <text>Thiol-dependent hydrolysis of ester, thioester, amide, peptide and isopeptide bonds formed by the C-terminal Gly of ubiquitin (a 76-residue protein attached to proteins as an intracellular targeting signal).</text>
        <dbReference type="EC" id="3.4.19.12"/>
    </reaction>
</comment>
<gene>
    <name evidence="11" type="ORF">M0813_25463</name>
</gene>
<comment type="similarity">
    <text evidence="2 7">Belongs to the peptidase C19 family.</text>
</comment>
<dbReference type="Gene3D" id="3.30.2230.10">
    <property type="entry name" value="DUSP-like"/>
    <property type="match status" value="1"/>
</dbReference>
<comment type="caution">
    <text evidence="11">The sequence shown here is derived from an EMBL/GenBank/DDBJ whole genome shotgun (WGS) entry which is preliminary data.</text>
</comment>
<dbReference type="Gene3D" id="3.90.70.10">
    <property type="entry name" value="Cysteine proteinases"/>
    <property type="match status" value="2"/>
</dbReference>
<dbReference type="InterPro" id="IPR006615">
    <property type="entry name" value="Pept_C19_DUSP"/>
</dbReference>
<evidence type="ECO:0000256" key="4">
    <source>
        <dbReference type="ARBA" id="ARBA00022786"/>
    </source>
</evidence>
<evidence type="ECO:0000256" key="3">
    <source>
        <dbReference type="ARBA" id="ARBA00022670"/>
    </source>
</evidence>
<dbReference type="PROSITE" id="PS00972">
    <property type="entry name" value="USP_1"/>
    <property type="match status" value="1"/>
</dbReference>
<name>A0ABQ8Y2T7_9EUKA</name>
<feature type="compositionally biased region" description="Basic and acidic residues" evidence="8">
    <location>
        <begin position="649"/>
        <end position="670"/>
    </location>
</feature>
<dbReference type="PROSITE" id="PS50235">
    <property type="entry name" value="USP_3"/>
    <property type="match status" value="1"/>
</dbReference>
<feature type="domain" description="DUSP" evidence="10">
    <location>
        <begin position="23"/>
        <end position="129"/>
    </location>
</feature>
<dbReference type="PROSITE" id="PS00973">
    <property type="entry name" value="USP_2"/>
    <property type="match status" value="1"/>
</dbReference>
<keyword evidence="3 7" id="KW-0645">Protease</keyword>
<evidence type="ECO:0000256" key="7">
    <source>
        <dbReference type="RuleBase" id="RU366025"/>
    </source>
</evidence>
<evidence type="ECO:0000313" key="11">
    <source>
        <dbReference type="EMBL" id="KAJ6238880.1"/>
    </source>
</evidence>
<dbReference type="PANTHER" id="PTHR21646:SF24">
    <property type="entry name" value="UBIQUITIN CARBOXYL-TERMINAL HYDROLASE"/>
    <property type="match status" value="1"/>
</dbReference>
<dbReference type="EC" id="3.4.19.12" evidence="7"/>
<dbReference type="InterPro" id="IPR035927">
    <property type="entry name" value="DUSP-like_sf"/>
</dbReference>
<evidence type="ECO:0000256" key="5">
    <source>
        <dbReference type="ARBA" id="ARBA00022801"/>
    </source>
</evidence>
<dbReference type="InterPro" id="IPR001394">
    <property type="entry name" value="Peptidase_C19_UCH"/>
</dbReference>
<dbReference type="SUPFAM" id="SSF143791">
    <property type="entry name" value="DUSP-like"/>
    <property type="match status" value="1"/>
</dbReference>
<dbReference type="InterPro" id="IPR028889">
    <property type="entry name" value="USP"/>
</dbReference>
<dbReference type="InterPro" id="IPR018200">
    <property type="entry name" value="USP_CS"/>
</dbReference>
<evidence type="ECO:0000313" key="12">
    <source>
        <dbReference type="Proteomes" id="UP001150062"/>
    </source>
</evidence>
<evidence type="ECO:0000256" key="2">
    <source>
        <dbReference type="ARBA" id="ARBA00009085"/>
    </source>
</evidence>
<evidence type="ECO:0000256" key="8">
    <source>
        <dbReference type="SAM" id="MobiDB-lite"/>
    </source>
</evidence>
<keyword evidence="4 7" id="KW-0833">Ubl conjugation pathway</keyword>
<feature type="region of interest" description="Disordered" evidence="8">
    <location>
        <begin position="649"/>
        <end position="691"/>
    </location>
</feature>
<evidence type="ECO:0000259" key="10">
    <source>
        <dbReference type="PROSITE" id="PS51283"/>
    </source>
</evidence>
<proteinExistence type="inferred from homology"/>
<dbReference type="Pfam" id="PF06337">
    <property type="entry name" value="DUSP"/>
    <property type="match status" value="1"/>
</dbReference>
<dbReference type="InterPro" id="IPR038765">
    <property type="entry name" value="Papain-like_cys_pep_sf"/>
</dbReference>
<evidence type="ECO:0000259" key="9">
    <source>
        <dbReference type="PROSITE" id="PS50235"/>
    </source>
</evidence>
<protein>
    <recommendedName>
        <fullName evidence="7">Ubiquitin carboxyl-terminal hydrolase</fullName>
        <ecNumber evidence="7">3.4.19.12</ecNumber>
    </recommendedName>
</protein>
<keyword evidence="5 7" id="KW-0378">Hydrolase</keyword>
<dbReference type="Proteomes" id="UP001150062">
    <property type="component" value="Unassembled WGS sequence"/>
</dbReference>
<dbReference type="GO" id="GO:0016787">
    <property type="term" value="F:hydrolase activity"/>
    <property type="evidence" value="ECO:0007669"/>
    <property type="project" value="UniProtKB-KW"/>
</dbReference>
<keyword evidence="6 7" id="KW-0788">Thiol protease</keyword>
<dbReference type="CDD" id="cd02674">
    <property type="entry name" value="Peptidase_C19R"/>
    <property type="match status" value="1"/>
</dbReference>
<evidence type="ECO:0000256" key="6">
    <source>
        <dbReference type="ARBA" id="ARBA00022807"/>
    </source>
</evidence>
<keyword evidence="12" id="KW-1185">Reference proteome</keyword>
<dbReference type="SUPFAM" id="SSF54001">
    <property type="entry name" value="Cysteine proteinases"/>
    <property type="match status" value="1"/>
</dbReference>
<dbReference type="Pfam" id="PF00443">
    <property type="entry name" value="UCH"/>
    <property type="match status" value="1"/>
</dbReference>
<dbReference type="InterPro" id="IPR050185">
    <property type="entry name" value="Ub_carboxyl-term_hydrolase"/>
</dbReference>